<comment type="caution">
    <text evidence="7">The sequence shown here is derived from an EMBL/GenBank/DDBJ whole genome shotgun (WGS) entry which is preliminary data.</text>
</comment>
<dbReference type="PANTHER" id="PTHR13887">
    <property type="entry name" value="GLUTATHIONE S-TRANSFERASE KAPPA"/>
    <property type="match status" value="1"/>
</dbReference>
<gene>
    <name evidence="7" type="ORF">ACD_4C00179G0001</name>
</gene>
<dbReference type="InterPro" id="IPR036249">
    <property type="entry name" value="Thioredoxin-like_sf"/>
</dbReference>
<keyword evidence="2" id="KW-0732">Signal</keyword>
<reference evidence="7" key="1">
    <citation type="journal article" date="2012" name="Science">
        <title>Fermentation, hydrogen, and sulfur metabolism in multiple uncultivated bacterial phyla.</title>
        <authorList>
            <person name="Wrighton K.C."/>
            <person name="Thomas B.C."/>
            <person name="Sharon I."/>
            <person name="Miller C.S."/>
            <person name="Castelle C.J."/>
            <person name="VerBerkmoes N.C."/>
            <person name="Wilkins M.J."/>
            <person name="Hettich R.L."/>
            <person name="Lipton M.S."/>
            <person name="Williams K.H."/>
            <person name="Long P.E."/>
            <person name="Banfield J.F."/>
        </authorList>
    </citation>
    <scope>NUCLEOTIDE SEQUENCE [LARGE SCALE GENOMIC DNA]</scope>
</reference>
<evidence type="ECO:0000256" key="1">
    <source>
        <dbReference type="ARBA" id="ARBA00005791"/>
    </source>
</evidence>
<dbReference type="Gene3D" id="3.40.30.10">
    <property type="entry name" value="Glutaredoxin"/>
    <property type="match status" value="1"/>
</dbReference>
<keyword evidence="4" id="KW-1015">Disulfide bond</keyword>
<dbReference type="AlphaFoldDB" id="K2G999"/>
<comment type="similarity">
    <text evidence="1">Belongs to the thioredoxin family. DsbA subfamily.</text>
</comment>
<dbReference type="PROSITE" id="PS51257">
    <property type="entry name" value="PROKAR_LIPOPROTEIN"/>
    <property type="match status" value="1"/>
</dbReference>
<evidence type="ECO:0000313" key="7">
    <source>
        <dbReference type="EMBL" id="EKE26724.1"/>
    </source>
</evidence>
<evidence type="ECO:0000256" key="5">
    <source>
        <dbReference type="ARBA" id="ARBA00023284"/>
    </source>
</evidence>
<dbReference type="InterPro" id="IPR012336">
    <property type="entry name" value="Thioredoxin-like_fold"/>
</dbReference>
<evidence type="ECO:0000256" key="2">
    <source>
        <dbReference type="ARBA" id="ARBA00022729"/>
    </source>
</evidence>
<protein>
    <submittedName>
        <fullName evidence="7">DsbA oxidoreductase</fullName>
    </submittedName>
</protein>
<dbReference type="EMBL" id="AMFJ01000695">
    <property type="protein sequence ID" value="EKE26724.1"/>
    <property type="molecule type" value="Genomic_DNA"/>
</dbReference>
<feature type="non-terminal residue" evidence="7">
    <location>
        <position position="196"/>
    </location>
</feature>
<name>K2G999_9BACT</name>
<proteinExistence type="inferred from homology"/>
<keyword evidence="3" id="KW-0560">Oxidoreductase</keyword>
<dbReference type="PANTHER" id="PTHR13887:SF14">
    <property type="entry name" value="DISULFIDE BOND FORMATION PROTEIN D"/>
    <property type="match status" value="1"/>
</dbReference>
<evidence type="ECO:0000256" key="4">
    <source>
        <dbReference type="ARBA" id="ARBA00023157"/>
    </source>
</evidence>
<organism evidence="7">
    <name type="scientific">uncultured bacterium</name>
    <name type="common">gcode 4</name>
    <dbReference type="NCBI Taxonomy" id="1234023"/>
    <lineage>
        <taxon>Bacteria</taxon>
        <taxon>environmental samples</taxon>
    </lineage>
</organism>
<dbReference type="SUPFAM" id="SSF52833">
    <property type="entry name" value="Thioredoxin-like"/>
    <property type="match status" value="1"/>
</dbReference>
<sequence length="196" mass="23332">MKLRFFLIALTSIFLVSCWQTKSIVPKDIESPFFGNSNAKVQMAIFTDFQCPACIYFEKNIWKKILSDYALTNKIWLTYKNYPLSIHKNAQDDALAVMCGHAQWKYKDFSDKMYALEETKDWLRISADERLKIATEIWLNVTAYNKCIDEWNYVNKIKEDMTLWDKLWLQGTPSVYINWKNVDFRNPDNFFEILDQ</sequence>
<dbReference type="Pfam" id="PF13462">
    <property type="entry name" value="Thioredoxin_4"/>
    <property type="match status" value="1"/>
</dbReference>
<keyword evidence="5" id="KW-0676">Redox-active center</keyword>
<feature type="domain" description="Thioredoxin-like fold" evidence="6">
    <location>
        <begin position="30"/>
        <end position="195"/>
    </location>
</feature>
<evidence type="ECO:0000259" key="6">
    <source>
        <dbReference type="Pfam" id="PF13462"/>
    </source>
</evidence>
<accession>K2G999</accession>
<evidence type="ECO:0000256" key="3">
    <source>
        <dbReference type="ARBA" id="ARBA00023002"/>
    </source>
</evidence>
<dbReference type="GO" id="GO:0016491">
    <property type="term" value="F:oxidoreductase activity"/>
    <property type="evidence" value="ECO:0007669"/>
    <property type="project" value="UniProtKB-KW"/>
</dbReference>